<gene>
    <name evidence="1" type="ORF">OBBRIDRAFT_421965</name>
</gene>
<proteinExistence type="predicted"/>
<dbReference type="EMBL" id="KV722366">
    <property type="protein sequence ID" value="OCH92599.1"/>
    <property type="molecule type" value="Genomic_DNA"/>
</dbReference>
<accession>A0A8E2B0Q1</accession>
<reference evidence="1 2" key="1">
    <citation type="submission" date="2016-07" db="EMBL/GenBank/DDBJ databases">
        <title>Draft genome of the white-rot fungus Obba rivulosa 3A-2.</title>
        <authorList>
            <consortium name="DOE Joint Genome Institute"/>
            <person name="Miettinen O."/>
            <person name="Riley R."/>
            <person name="Acob R."/>
            <person name="Barry K."/>
            <person name="Cullen D."/>
            <person name="De Vries R."/>
            <person name="Hainaut M."/>
            <person name="Hatakka A."/>
            <person name="Henrissat B."/>
            <person name="Hilden K."/>
            <person name="Kuo R."/>
            <person name="Labutti K."/>
            <person name="Lipzen A."/>
            <person name="Makela M.R."/>
            <person name="Sandor L."/>
            <person name="Spatafora J.W."/>
            <person name="Grigoriev I.V."/>
            <person name="Hibbett D.S."/>
        </authorList>
    </citation>
    <scope>NUCLEOTIDE SEQUENCE [LARGE SCALE GENOMIC DNA]</scope>
    <source>
        <strain evidence="1 2">3A-2</strain>
    </source>
</reference>
<organism evidence="1 2">
    <name type="scientific">Obba rivulosa</name>
    <dbReference type="NCBI Taxonomy" id="1052685"/>
    <lineage>
        <taxon>Eukaryota</taxon>
        <taxon>Fungi</taxon>
        <taxon>Dikarya</taxon>
        <taxon>Basidiomycota</taxon>
        <taxon>Agaricomycotina</taxon>
        <taxon>Agaricomycetes</taxon>
        <taxon>Polyporales</taxon>
        <taxon>Gelatoporiaceae</taxon>
        <taxon>Obba</taxon>
    </lineage>
</organism>
<dbReference type="AlphaFoldDB" id="A0A8E2B0Q1"/>
<keyword evidence="2" id="KW-1185">Reference proteome</keyword>
<evidence type="ECO:0000313" key="1">
    <source>
        <dbReference type="EMBL" id="OCH92599.1"/>
    </source>
</evidence>
<dbReference type="Proteomes" id="UP000250043">
    <property type="component" value="Unassembled WGS sequence"/>
</dbReference>
<name>A0A8E2B0Q1_9APHY</name>
<evidence type="ECO:0000313" key="2">
    <source>
        <dbReference type="Proteomes" id="UP000250043"/>
    </source>
</evidence>
<protein>
    <submittedName>
        <fullName evidence="1">Uncharacterized protein</fullName>
    </submittedName>
</protein>
<sequence>MHKPLLDTTASTSGDGFHCLPPMSRPMGASSAPRLHRTFFEASLITVTRSHSRKHPCTLRALGSLSHRNNGIALGLLALFKLQEQDDYTQPTDSGHLIVAKSFANSCHFFRRAAHSNACNCLHQYLSLCVATRIWSCNTSMITQIDSCCNVAICVRSFKYTELRTAPVNGSASSWEVLLWSPRGDPAKL</sequence>